<dbReference type="InParanoid" id="A2FYP5"/>
<evidence type="ECO:0000313" key="4">
    <source>
        <dbReference type="Proteomes" id="UP000001542"/>
    </source>
</evidence>
<reference evidence="3" key="1">
    <citation type="submission" date="2006-10" db="EMBL/GenBank/DDBJ databases">
        <authorList>
            <person name="Amadeo P."/>
            <person name="Zhao Q."/>
            <person name="Wortman J."/>
            <person name="Fraser-Liggett C."/>
            <person name="Carlton J."/>
        </authorList>
    </citation>
    <scope>NUCLEOTIDE SEQUENCE</scope>
    <source>
        <strain evidence="3">G3</strain>
    </source>
</reference>
<sequence>MGYQIAFELAENAHQKYRAQVIDNLPPELNIVKDILTRKLLLQKYLDFLFQKNKNDIHVLISLKDSLDTARSIIHTSVTIAYSYMYAGVGDDNFFRVNLNWFITTRKWAQFTTAAAVGAIHVGHLEDALKVLTSFLVKEAPEHVTGGAIYALGLIYVNYRWDKAILNIVTEKLESSSQKTSYDQTNKPLYVIQHGACLALGLISLGSRDTSHYNLLLKVIREDHPEPGEAAGYALGMVMLGSGSQETIDEMIRICENTEHEKIMRGIAMGLGFVLYGCGARANDTIQRMLDSSSLSCARSCMIIALAT</sequence>
<dbReference type="InterPro" id="IPR011989">
    <property type="entry name" value="ARM-like"/>
</dbReference>
<dbReference type="GO" id="GO:0000502">
    <property type="term" value="C:proteasome complex"/>
    <property type="evidence" value="ECO:0007669"/>
    <property type="project" value="UniProtKB-KW"/>
</dbReference>
<dbReference type="eggNOG" id="KOG2062">
    <property type="taxonomic scope" value="Eukaryota"/>
</dbReference>
<dbReference type="STRING" id="5722.A2FYP5"/>
<name>A2FYP5_TRIV3</name>
<accession>A2FYP5</accession>
<proteinExistence type="predicted"/>
<keyword evidence="4" id="KW-1185">Reference proteome</keyword>
<dbReference type="VEuPathDB" id="TrichDB:TVAGG3_0160540"/>
<evidence type="ECO:0000256" key="1">
    <source>
        <dbReference type="ARBA" id="ARBA00022737"/>
    </source>
</evidence>
<dbReference type="Proteomes" id="UP000001542">
    <property type="component" value="Unassembled WGS sequence"/>
</dbReference>
<evidence type="ECO:0000313" key="3">
    <source>
        <dbReference type="EMBL" id="EAX89967.1"/>
    </source>
</evidence>
<dbReference type="VEuPathDB" id="TrichDB:TVAG_327080"/>
<reference evidence="3" key="2">
    <citation type="journal article" date="2007" name="Science">
        <title>Draft genome sequence of the sexually transmitted pathogen Trichomonas vaginalis.</title>
        <authorList>
            <person name="Carlton J.M."/>
            <person name="Hirt R.P."/>
            <person name="Silva J.C."/>
            <person name="Delcher A.L."/>
            <person name="Schatz M."/>
            <person name="Zhao Q."/>
            <person name="Wortman J.R."/>
            <person name="Bidwell S.L."/>
            <person name="Alsmark U.C.M."/>
            <person name="Besteiro S."/>
            <person name="Sicheritz-Ponten T."/>
            <person name="Noel C.J."/>
            <person name="Dacks J.B."/>
            <person name="Foster P.G."/>
            <person name="Simillion C."/>
            <person name="Van de Peer Y."/>
            <person name="Miranda-Saavedra D."/>
            <person name="Barton G.J."/>
            <person name="Westrop G.D."/>
            <person name="Mueller S."/>
            <person name="Dessi D."/>
            <person name="Fiori P.L."/>
            <person name="Ren Q."/>
            <person name="Paulsen I."/>
            <person name="Zhang H."/>
            <person name="Bastida-Corcuera F.D."/>
            <person name="Simoes-Barbosa A."/>
            <person name="Brown M.T."/>
            <person name="Hayes R.D."/>
            <person name="Mukherjee M."/>
            <person name="Okumura C.Y."/>
            <person name="Schneider R."/>
            <person name="Smith A.J."/>
            <person name="Vanacova S."/>
            <person name="Villalvazo M."/>
            <person name="Haas B.J."/>
            <person name="Pertea M."/>
            <person name="Feldblyum T.V."/>
            <person name="Utterback T.R."/>
            <person name="Shu C.L."/>
            <person name="Osoegawa K."/>
            <person name="de Jong P.J."/>
            <person name="Hrdy I."/>
            <person name="Horvathova L."/>
            <person name="Zubacova Z."/>
            <person name="Dolezal P."/>
            <person name="Malik S.B."/>
            <person name="Logsdon J.M. Jr."/>
            <person name="Henze K."/>
            <person name="Gupta A."/>
            <person name="Wang C.C."/>
            <person name="Dunne R.L."/>
            <person name="Upcroft J.A."/>
            <person name="Upcroft P."/>
            <person name="White O."/>
            <person name="Salzberg S.L."/>
            <person name="Tang P."/>
            <person name="Chiu C.-H."/>
            <person name="Lee Y.-S."/>
            <person name="Embley T.M."/>
            <person name="Coombs G.H."/>
            <person name="Mottram J.C."/>
            <person name="Tachezy J."/>
            <person name="Fraser-Liggett C.M."/>
            <person name="Johnson P.J."/>
        </authorList>
    </citation>
    <scope>NUCLEOTIDE SEQUENCE [LARGE SCALE GENOMIC DNA]</scope>
    <source>
        <strain evidence="3">G3</strain>
    </source>
</reference>
<dbReference type="KEGG" id="tva:4747644"/>
<dbReference type="PANTHER" id="PTHR10943:SF2">
    <property type="entry name" value="26S PROTEASOME NON-ATPASE REGULATORY SUBUNIT 1"/>
    <property type="match status" value="1"/>
</dbReference>
<keyword evidence="1" id="KW-0677">Repeat</keyword>
<dbReference type="AlphaFoldDB" id="A2FYP5"/>
<protein>
    <submittedName>
        <fullName evidence="3">Proteasome/cyclosome repeat family protein</fullName>
    </submittedName>
</protein>
<dbReference type="Gene3D" id="1.25.10.10">
    <property type="entry name" value="Leucine-rich Repeat Variant"/>
    <property type="match status" value="1"/>
</dbReference>
<organism evidence="3 4">
    <name type="scientific">Trichomonas vaginalis (strain ATCC PRA-98 / G3)</name>
    <dbReference type="NCBI Taxonomy" id="412133"/>
    <lineage>
        <taxon>Eukaryota</taxon>
        <taxon>Metamonada</taxon>
        <taxon>Parabasalia</taxon>
        <taxon>Trichomonadida</taxon>
        <taxon>Trichomonadidae</taxon>
        <taxon>Trichomonas</taxon>
    </lineage>
</organism>
<gene>
    <name evidence="3" type="ORF">TVAG_091570</name>
</gene>
<keyword evidence="2 3" id="KW-0647">Proteasome</keyword>
<evidence type="ECO:0000256" key="2">
    <source>
        <dbReference type="ARBA" id="ARBA00022942"/>
    </source>
</evidence>
<dbReference type="PANTHER" id="PTHR10943">
    <property type="entry name" value="26S PROTEASOME NON-ATPASE REGULATORY SUBUNIT"/>
    <property type="match status" value="1"/>
</dbReference>
<dbReference type="OrthoDB" id="261572at2759"/>
<dbReference type="SUPFAM" id="SSF48371">
    <property type="entry name" value="ARM repeat"/>
    <property type="match status" value="1"/>
</dbReference>
<dbReference type="InterPro" id="IPR016024">
    <property type="entry name" value="ARM-type_fold"/>
</dbReference>
<dbReference type="EMBL" id="DS114149">
    <property type="protein sequence ID" value="EAX89967.1"/>
    <property type="molecule type" value="Genomic_DNA"/>
</dbReference>